<feature type="transmembrane region" description="Helical" evidence="12">
    <location>
        <begin position="288"/>
        <end position="306"/>
    </location>
</feature>
<evidence type="ECO:0000256" key="10">
    <source>
        <dbReference type="ARBA" id="ARBA00044501"/>
    </source>
</evidence>
<evidence type="ECO:0000313" key="13">
    <source>
        <dbReference type="EMBL" id="MFC5068014.1"/>
    </source>
</evidence>
<gene>
    <name evidence="12" type="primary">ctaA</name>
    <name evidence="13" type="ORF">ACFPFW_08285</name>
</gene>
<dbReference type="EMBL" id="JBHSJF010000006">
    <property type="protein sequence ID" value="MFC5068014.1"/>
    <property type="molecule type" value="Genomic_DNA"/>
</dbReference>
<dbReference type="InterPro" id="IPR023754">
    <property type="entry name" value="HemeA_Synthase_type2"/>
</dbReference>
<keyword evidence="6 12" id="KW-0560">Oxidoreductase</keyword>
<evidence type="ECO:0000256" key="1">
    <source>
        <dbReference type="ARBA" id="ARBA00001970"/>
    </source>
</evidence>
<feature type="transmembrane region" description="Helical" evidence="12">
    <location>
        <begin position="96"/>
        <end position="114"/>
    </location>
</feature>
<evidence type="ECO:0000256" key="9">
    <source>
        <dbReference type="ARBA" id="ARBA00023136"/>
    </source>
</evidence>
<keyword evidence="14" id="KW-1185">Reference proteome</keyword>
<keyword evidence="9 12" id="KW-0472">Membrane</keyword>
<feature type="binding site" description="axial binding residue" evidence="12">
    <location>
        <position position="317"/>
    </location>
    <ligand>
        <name>heme</name>
        <dbReference type="ChEBI" id="CHEBI:30413"/>
    </ligand>
    <ligandPart>
        <name>Fe</name>
        <dbReference type="ChEBI" id="CHEBI:18248"/>
    </ligandPart>
</feature>
<evidence type="ECO:0000256" key="4">
    <source>
        <dbReference type="ARBA" id="ARBA00022723"/>
    </source>
</evidence>
<name>A0ABV9Z0K0_9HYPH</name>
<comment type="pathway">
    <text evidence="10 12">Porphyrin-containing compound metabolism; heme A biosynthesis; heme A from heme O: step 1/1.</text>
</comment>
<dbReference type="PANTHER" id="PTHR23289:SF2">
    <property type="entry name" value="CYTOCHROME C OXIDASE ASSEMBLY PROTEIN COX15 HOMOLOG"/>
    <property type="match status" value="1"/>
</dbReference>
<accession>A0ABV9Z0K0</accession>
<dbReference type="HAMAP" id="MF_01665">
    <property type="entry name" value="HemeA_synth_type2"/>
    <property type="match status" value="1"/>
</dbReference>
<evidence type="ECO:0000256" key="6">
    <source>
        <dbReference type="ARBA" id="ARBA00023002"/>
    </source>
</evidence>
<feature type="transmembrane region" description="Helical" evidence="12">
    <location>
        <begin position="12"/>
        <end position="31"/>
    </location>
</feature>
<keyword evidence="7 12" id="KW-0408">Iron</keyword>
<comment type="subcellular location">
    <subcellularLocation>
        <location evidence="12">Cell membrane</location>
        <topology evidence="12">Multi-pass membrane protein</topology>
    </subcellularLocation>
    <subcellularLocation>
        <location evidence="2">Membrane</location>
        <topology evidence="2">Multi-pass membrane protein</topology>
    </subcellularLocation>
</comment>
<evidence type="ECO:0000256" key="2">
    <source>
        <dbReference type="ARBA" id="ARBA00004141"/>
    </source>
</evidence>
<feature type="transmembrane region" description="Helical" evidence="12">
    <location>
        <begin position="157"/>
        <end position="176"/>
    </location>
</feature>
<dbReference type="Proteomes" id="UP001595796">
    <property type="component" value="Unassembled WGS sequence"/>
</dbReference>
<keyword evidence="3 12" id="KW-0812">Transmembrane</keyword>
<feature type="binding site" description="axial binding residue" evidence="12">
    <location>
        <position position="260"/>
    </location>
    <ligand>
        <name>heme</name>
        <dbReference type="ChEBI" id="CHEBI:30413"/>
    </ligand>
    <ligandPart>
        <name>Fe</name>
        <dbReference type="ChEBI" id="CHEBI:18248"/>
    </ligandPart>
</feature>
<evidence type="ECO:0000256" key="3">
    <source>
        <dbReference type="ARBA" id="ARBA00022692"/>
    </source>
</evidence>
<proteinExistence type="inferred from homology"/>
<evidence type="ECO:0000313" key="14">
    <source>
        <dbReference type="Proteomes" id="UP001595796"/>
    </source>
</evidence>
<keyword evidence="12" id="KW-1003">Cell membrane</keyword>
<dbReference type="RefSeq" id="WP_114958543.1">
    <property type="nucleotide sequence ID" value="NZ_JBHSJF010000006.1"/>
</dbReference>
<feature type="transmembrane region" description="Helical" evidence="12">
    <location>
        <begin position="197"/>
        <end position="216"/>
    </location>
</feature>
<evidence type="ECO:0000256" key="11">
    <source>
        <dbReference type="ARBA" id="ARBA00048044"/>
    </source>
</evidence>
<organism evidence="13 14">
    <name type="scientific">Flaviflagellibacter deserti</name>
    <dbReference type="NCBI Taxonomy" id="2267266"/>
    <lineage>
        <taxon>Bacteria</taxon>
        <taxon>Pseudomonadati</taxon>
        <taxon>Pseudomonadota</taxon>
        <taxon>Alphaproteobacteria</taxon>
        <taxon>Hyphomicrobiales</taxon>
        <taxon>Flaviflagellibacter</taxon>
    </lineage>
</organism>
<comment type="function">
    <text evidence="12">Catalyzes the conversion of heme O to heme A by two successive hydroxylations of the methyl group at C8. The first hydroxylation forms heme I, the second hydroxylation results in an unstable dihydroxymethyl group, which spontaneously dehydrates, resulting in the formyl group of heme A.</text>
</comment>
<keyword evidence="4 12" id="KW-0479">Metal-binding</keyword>
<protein>
    <recommendedName>
        <fullName evidence="12">Heme A synthase</fullName>
        <shortName evidence="12">HAS</shortName>
        <ecNumber evidence="12">1.17.99.9</ecNumber>
    </recommendedName>
    <alternativeName>
        <fullName evidence="12">Cytochrome aa3-controlling protein</fullName>
    </alternativeName>
</protein>
<evidence type="ECO:0000256" key="7">
    <source>
        <dbReference type="ARBA" id="ARBA00023004"/>
    </source>
</evidence>
<comment type="caution">
    <text evidence="12">Lacks conserved residue(s) required for the propagation of feature annotation.</text>
</comment>
<keyword evidence="5 12" id="KW-1133">Transmembrane helix</keyword>
<keyword evidence="8 12" id="KW-0350">Heme biosynthesis</keyword>
<evidence type="ECO:0000256" key="12">
    <source>
        <dbReference type="HAMAP-Rule" id="MF_01665"/>
    </source>
</evidence>
<evidence type="ECO:0000256" key="8">
    <source>
        <dbReference type="ARBA" id="ARBA00023133"/>
    </source>
</evidence>
<dbReference type="EC" id="1.17.99.9" evidence="12"/>
<dbReference type="InterPro" id="IPR003780">
    <property type="entry name" value="COX15/CtaA_fam"/>
</dbReference>
<evidence type="ECO:0000256" key="5">
    <source>
        <dbReference type="ARBA" id="ARBA00022989"/>
    </source>
</evidence>
<feature type="transmembrane region" description="Helical" evidence="12">
    <location>
        <begin position="126"/>
        <end position="145"/>
    </location>
</feature>
<comment type="catalytic activity">
    <reaction evidence="11">
        <text>Fe(II)-heme o + 2 A + H2O = Fe(II)-heme a + 2 AH2</text>
        <dbReference type="Rhea" id="RHEA:63388"/>
        <dbReference type="ChEBI" id="CHEBI:13193"/>
        <dbReference type="ChEBI" id="CHEBI:15377"/>
        <dbReference type="ChEBI" id="CHEBI:17499"/>
        <dbReference type="ChEBI" id="CHEBI:60530"/>
        <dbReference type="ChEBI" id="CHEBI:61715"/>
        <dbReference type="EC" id="1.17.99.9"/>
    </reaction>
    <physiologicalReaction direction="left-to-right" evidence="11">
        <dbReference type="Rhea" id="RHEA:63389"/>
    </physiologicalReaction>
</comment>
<comment type="similarity">
    <text evidence="12">Belongs to the COX15/CtaA family. Type 2 subfamily.</text>
</comment>
<comment type="cofactor">
    <cofactor evidence="1 12">
        <name>heme b</name>
        <dbReference type="ChEBI" id="CHEBI:60344"/>
    </cofactor>
</comment>
<reference evidence="14" key="1">
    <citation type="journal article" date="2019" name="Int. J. Syst. Evol. Microbiol.">
        <title>The Global Catalogue of Microorganisms (GCM) 10K type strain sequencing project: providing services to taxonomists for standard genome sequencing and annotation.</title>
        <authorList>
            <consortium name="The Broad Institute Genomics Platform"/>
            <consortium name="The Broad Institute Genome Sequencing Center for Infectious Disease"/>
            <person name="Wu L."/>
            <person name="Ma J."/>
        </authorList>
    </citation>
    <scope>NUCLEOTIDE SEQUENCE [LARGE SCALE GENOMIC DNA]</scope>
    <source>
        <strain evidence="14">CGMCC 1.16444</strain>
    </source>
</reference>
<feature type="transmembrane region" description="Helical" evidence="12">
    <location>
        <begin position="258"/>
        <end position="276"/>
    </location>
</feature>
<dbReference type="Pfam" id="PF02628">
    <property type="entry name" value="COX15-CtaA"/>
    <property type="match status" value="1"/>
</dbReference>
<comment type="caution">
    <text evidence="13">The sequence shown here is derived from an EMBL/GenBank/DDBJ whole genome shotgun (WGS) entry which is preliminary data.</text>
</comment>
<dbReference type="PANTHER" id="PTHR23289">
    <property type="entry name" value="CYTOCHROME C OXIDASE ASSEMBLY PROTEIN COX15"/>
    <property type="match status" value="1"/>
</dbReference>
<sequence length="349" mass="38721">MAAAAKSMRPVRVWLYIVAAMVAVMVMVGGATRLTESGLSITEWKPVTGALPPLSNEAWEAEFAKYREIPQYQRVNRGMSLDEFKTIFWWEWSHRLLGRVIGFVFLLPLVFFWWRGYLNRTLAPRLTLLFVLGGFQGAIGWWMVASGLAGRVSVAPYRLAVHLTFAFLLFAALIWIAGSLREHATRSVPRSVRTGAWIVLVIAFVQVFLGAIVAGLDAGLTYNSWPLMDGRFIPPVDGLLFMDPVWRNLFENTMTAQFMHRMTAYLLFAVAAFHAFQARGTEAEKSAKVLFGMVLGQAVLGIWTLLEVVPISLALAHQFGALAVIGHAVANVQRLTSAETRSEPLPAPA</sequence>
<comment type="subunit">
    <text evidence="12">Interacts with CtaB.</text>
</comment>